<keyword evidence="2" id="KW-0472">Membrane</keyword>
<dbReference type="Gene3D" id="1.20.144.10">
    <property type="entry name" value="Phosphatidic acid phosphatase type 2/haloperoxidase"/>
    <property type="match status" value="1"/>
</dbReference>
<dbReference type="RefSeq" id="WP_189692430.1">
    <property type="nucleotide sequence ID" value="NZ_BNCM01000002.1"/>
</dbReference>
<evidence type="ECO:0000313" key="4">
    <source>
        <dbReference type="EMBL" id="MBL0705882.1"/>
    </source>
</evidence>
<feature type="domain" description="Phosphatidic acid phosphatase type 2/haloperoxidase" evidence="3">
    <location>
        <begin position="111"/>
        <end position="225"/>
    </location>
</feature>
<dbReference type="PANTHER" id="PTHR14969:SF13">
    <property type="entry name" value="AT30094P"/>
    <property type="match status" value="1"/>
</dbReference>
<sequence>MGDRSALRKLARTMARWLGPHASMWILLAVGAALVLAFSWAGGEVYESVVQHDALASLDQPVLNWAVAARTPALNSAVTAFTNVGGGVIAPIVAAAATALLTLWMRHWRPLVLIPAAALGSLLATVFGKQVTGRARPPLTLAVPPYEHTPSFPSGHTLNATVIAGIVAYLVCLKLRQTWARVAVIAAAALYAVAIGLSRVFLGHHWLTDVVAAWFLGLAWLTFVIVAHRVFHLVRLARVANAAAGAHDAAAGPPSSSSSRGDAAAG</sequence>
<dbReference type="CDD" id="cd03392">
    <property type="entry name" value="PAP2_like_2"/>
    <property type="match status" value="1"/>
</dbReference>
<keyword evidence="5" id="KW-1185">Reference proteome</keyword>
<evidence type="ECO:0000256" key="1">
    <source>
        <dbReference type="SAM" id="MobiDB-lite"/>
    </source>
</evidence>
<evidence type="ECO:0000256" key="2">
    <source>
        <dbReference type="SAM" id="Phobius"/>
    </source>
</evidence>
<protein>
    <submittedName>
        <fullName evidence="4">Phosphatase PAP2 family protein</fullName>
    </submittedName>
</protein>
<evidence type="ECO:0000313" key="5">
    <source>
        <dbReference type="Proteomes" id="UP000639051"/>
    </source>
</evidence>
<accession>A0ABS1K4Q4</accession>
<feature type="transmembrane region" description="Helical" evidence="2">
    <location>
        <begin position="210"/>
        <end position="231"/>
    </location>
</feature>
<keyword evidence="2" id="KW-0812">Transmembrane</keyword>
<comment type="caution">
    <text evidence="4">The sequence shown here is derived from an EMBL/GenBank/DDBJ whole genome shotgun (WGS) entry which is preliminary data.</text>
</comment>
<feature type="transmembrane region" description="Helical" evidence="2">
    <location>
        <begin position="111"/>
        <end position="132"/>
    </location>
</feature>
<dbReference type="EMBL" id="JAERRC010000024">
    <property type="protein sequence ID" value="MBL0705882.1"/>
    <property type="molecule type" value="Genomic_DNA"/>
</dbReference>
<organism evidence="4 5">
    <name type="scientific">Sinomonas cellulolyticus</name>
    <dbReference type="NCBI Taxonomy" id="2801916"/>
    <lineage>
        <taxon>Bacteria</taxon>
        <taxon>Bacillati</taxon>
        <taxon>Actinomycetota</taxon>
        <taxon>Actinomycetes</taxon>
        <taxon>Micrococcales</taxon>
        <taxon>Micrococcaceae</taxon>
        <taxon>Sinomonas</taxon>
    </lineage>
</organism>
<dbReference type="PANTHER" id="PTHR14969">
    <property type="entry name" value="SPHINGOSINE-1-PHOSPHATE PHOSPHOHYDROLASE"/>
    <property type="match status" value="1"/>
</dbReference>
<dbReference type="Pfam" id="PF01569">
    <property type="entry name" value="PAP2"/>
    <property type="match status" value="1"/>
</dbReference>
<keyword evidence="2" id="KW-1133">Transmembrane helix</keyword>
<proteinExistence type="predicted"/>
<dbReference type="Proteomes" id="UP000639051">
    <property type="component" value="Unassembled WGS sequence"/>
</dbReference>
<dbReference type="SUPFAM" id="SSF48317">
    <property type="entry name" value="Acid phosphatase/Vanadium-dependent haloperoxidase"/>
    <property type="match status" value="1"/>
</dbReference>
<dbReference type="InterPro" id="IPR036938">
    <property type="entry name" value="PAP2/HPO_sf"/>
</dbReference>
<evidence type="ECO:0000259" key="3">
    <source>
        <dbReference type="SMART" id="SM00014"/>
    </source>
</evidence>
<name>A0ABS1K4Q4_9MICC</name>
<feature type="transmembrane region" description="Helical" evidence="2">
    <location>
        <begin position="84"/>
        <end position="104"/>
    </location>
</feature>
<gene>
    <name evidence="4" type="ORF">JJE72_10225</name>
</gene>
<dbReference type="InterPro" id="IPR000326">
    <property type="entry name" value="PAP2/HPO"/>
</dbReference>
<feature type="transmembrane region" description="Helical" evidence="2">
    <location>
        <begin position="179"/>
        <end position="198"/>
    </location>
</feature>
<feature type="region of interest" description="Disordered" evidence="1">
    <location>
        <begin position="247"/>
        <end position="266"/>
    </location>
</feature>
<reference evidence="4 5" key="1">
    <citation type="submission" date="2021-01" db="EMBL/GenBank/DDBJ databases">
        <title>Genome public.</title>
        <authorList>
            <person name="Liu C."/>
            <person name="Sun Q."/>
        </authorList>
    </citation>
    <scope>NUCLEOTIDE SEQUENCE [LARGE SCALE GENOMIC DNA]</scope>
    <source>
        <strain evidence="4 5">JC656</strain>
    </source>
</reference>
<dbReference type="SMART" id="SM00014">
    <property type="entry name" value="acidPPc"/>
    <property type="match status" value="1"/>
</dbReference>
<feature type="transmembrane region" description="Helical" evidence="2">
    <location>
        <begin position="152"/>
        <end position="172"/>
    </location>
</feature>